<proteinExistence type="inferred from homology"/>
<dbReference type="PROSITE" id="PS00674">
    <property type="entry name" value="AAA"/>
    <property type="match status" value="1"/>
</dbReference>
<dbReference type="InterPro" id="IPR003959">
    <property type="entry name" value="ATPase_AAA_core"/>
</dbReference>
<name>A0A286UTA7_9AGAM</name>
<keyword evidence="3" id="KW-0378">Hydrolase</keyword>
<dbReference type="STRING" id="2282107.A0A286UTA7"/>
<evidence type="ECO:0000313" key="4">
    <source>
        <dbReference type="Proteomes" id="UP000217199"/>
    </source>
</evidence>
<dbReference type="GO" id="GO:1990275">
    <property type="term" value="F:preribosome binding"/>
    <property type="evidence" value="ECO:0007669"/>
    <property type="project" value="TreeGrafter"/>
</dbReference>
<dbReference type="InterPro" id="IPR050168">
    <property type="entry name" value="AAA_ATPase_domain"/>
</dbReference>
<accession>A0A286UTA7</accession>
<dbReference type="GO" id="GO:0016887">
    <property type="term" value="F:ATP hydrolysis activity"/>
    <property type="evidence" value="ECO:0007669"/>
    <property type="project" value="InterPro"/>
</dbReference>
<comment type="caution">
    <text evidence="3">The sequence shown here is derived from an EMBL/GenBank/DDBJ whole genome shotgun (WGS) entry which is preliminary data.</text>
</comment>
<dbReference type="SUPFAM" id="SSF52540">
    <property type="entry name" value="P-loop containing nucleoside triphosphate hydrolases"/>
    <property type="match status" value="1"/>
</dbReference>
<dbReference type="EMBL" id="NBII01000002">
    <property type="protein sequence ID" value="PAV22695.1"/>
    <property type="molecule type" value="Genomic_DNA"/>
</dbReference>
<dbReference type="PANTHER" id="PTHR23077:SF132">
    <property type="entry name" value="ATP-DEPENDENT ZN PROTEASE"/>
    <property type="match status" value="1"/>
</dbReference>
<keyword evidence="4" id="KW-1185">Reference proteome</keyword>
<dbReference type="InterPro" id="IPR027417">
    <property type="entry name" value="P-loop_NTPase"/>
</dbReference>
<reference evidence="3 4" key="1">
    <citation type="journal article" date="2017" name="Mol. Ecol.">
        <title>Comparative and population genomic landscape of Phellinus noxius: A hypervariable fungus causing root rot in trees.</title>
        <authorList>
            <person name="Chung C.L."/>
            <person name="Lee T.J."/>
            <person name="Akiba M."/>
            <person name="Lee H.H."/>
            <person name="Kuo T.H."/>
            <person name="Liu D."/>
            <person name="Ke H.M."/>
            <person name="Yokoi T."/>
            <person name="Roa M.B."/>
            <person name="Lu M.J."/>
            <person name="Chang Y.Y."/>
            <person name="Ann P.J."/>
            <person name="Tsai J.N."/>
            <person name="Chen C.Y."/>
            <person name="Tzean S.S."/>
            <person name="Ota Y."/>
            <person name="Hattori T."/>
            <person name="Sahashi N."/>
            <person name="Liou R.F."/>
            <person name="Kikuchi T."/>
            <person name="Tsai I.J."/>
        </authorList>
    </citation>
    <scope>NUCLEOTIDE SEQUENCE [LARGE SCALE GENOMIC DNA]</scope>
    <source>
        <strain evidence="3 4">FFPRI411160</strain>
    </source>
</reference>
<dbReference type="InterPro" id="IPR003593">
    <property type="entry name" value="AAA+_ATPase"/>
</dbReference>
<feature type="domain" description="AAA+ ATPase" evidence="2">
    <location>
        <begin position="231"/>
        <end position="354"/>
    </location>
</feature>
<dbReference type="InParanoid" id="A0A286UTA7"/>
<dbReference type="GO" id="GO:0042254">
    <property type="term" value="P:ribosome biogenesis"/>
    <property type="evidence" value="ECO:0007669"/>
    <property type="project" value="TreeGrafter"/>
</dbReference>
<dbReference type="OrthoDB" id="2115716at2759"/>
<organism evidence="3 4">
    <name type="scientific">Pyrrhoderma noxium</name>
    <dbReference type="NCBI Taxonomy" id="2282107"/>
    <lineage>
        <taxon>Eukaryota</taxon>
        <taxon>Fungi</taxon>
        <taxon>Dikarya</taxon>
        <taxon>Basidiomycota</taxon>
        <taxon>Agaricomycotina</taxon>
        <taxon>Agaricomycetes</taxon>
        <taxon>Hymenochaetales</taxon>
        <taxon>Hymenochaetaceae</taxon>
        <taxon>Pyrrhoderma</taxon>
    </lineage>
</organism>
<keyword evidence="1" id="KW-0547">Nucleotide-binding</keyword>
<sequence length="467" mass="53044">MSTFTAFLDDHLYQAIRNESYTILKALKALHPDPKTIHLLTQDLECSQIPLVKFLDAKGIAFEVAEEGKHELLFWDASIKSTIPSWVYQNNEYRSGRGDLRKETDIGIFHFDYEGTRFTVYKITYKSGRSEETFVLYDFVFQDPTIHNLNTQKTVGHNLISEVYRWAGSLKDEIWVFQNGYWNKDKSLCDSIRSASWDNLVLESEFLDGLRRDTRTFFENSKIYQKLGVPWKRGLLLLGPPGNGKTETIKLLLKESKQSVLYVKSFTTDDGPEVGVRSIFEHARVNAPCILVIEDLDSLVTSEVRSFFLNELDGLSRNEGILTIATTNHPEHIDDAILNRPSRFDVKYNFDLPNESLRTSYALKWIQKIKSVEDESTDNTSSIKFTKSDTEIAAEVAKGTEGWSFAFLKELFVSFLLRVAHDKSRSQTTSTQSGLDEILISQVAILSTQISFKSSDDGENGGGSDAK</sequence>
<dbReference type="GO" id="GO:0005524">
    <property type="term" value="F:ATP binding"/>
    <property type="evidence" value="ECO:0007669"/>
    <property type="project" value="UniProtKB-KW"/>
</dbReference>
<evidence type="ECO:0000313" key="3">
    <source>
        <dbReference type="EMBL" id="PAV22695.1"/>
    </source>
</evidence>
<dbReference type="SMART" id="SM00382">
    <property type="entry name" value="AAA"/>
    <property type="match status" value="1"/>
</dbReference>
<dbReference type="GO" id="GO:0005634">
    <property type="term" value="C:nucleus"/>
    <property type="evidence" value="ECO:0007669"/>
    <property type="project" value="TreeGrafter"/>
</dbReference>
<dbReference type="InterPro" id="IPR003960">
    <property type="entry name" value="ATPase_AAA_CS"/>
</dbReference>
<evidence type="ECO:0000259" key="2">
    <source>
        <dbReference type="SMART" id="SM00382"/>
    </source>
</evidence>
<dbReference type="CDD" id="cd19481">
    <property type="entry name" value="RecA-like_protease"/>
    <property type="match status" value="1"/>
</dbReference>
<dbReference type="AlphaFoldDB" id="A0A286UTA7"/>
<dbReference type="Proteomes" id="UP000217199">
    <property type="component" value="Unassembled WGS sequence"/>
</dbReference>
<dbReference type="PANTHER" id="PTHR23077">
    <property type="entry name" value="AAA-FAMILY ATPASE"/>
    <property type="match status" value="1"/>
</dbReference>
<dbReference type="Pfam" id="PF00004">
    <property type="entry name" value="AAA"/>
    <property type="match status" value="1"/>
</dbReference>
<protein>
    <submittedName>
        <fullName evidence="3">P-loop containing nucleoside triphosphate hydrolase</fullName>
    </submittedName>
</protein>
<dbReference type="Gene3D" id="3.40.50.300">
    <property type="entry name" value="P-loop containing nucleotide triphosphate hydrolases"/>
    <property type="match status" value="1"/>
</dbReference>
<evidence type="ECO:0000256" key="1">
    <source>
        <dbReference type="RuleBase" id="RU003651"/>
    </source>
</evidence>
<keyword evidence="1" id="KW-0067">ATP-binding</keyword>
<gene>
    <name evidence="3" type="ORF">PNOK_0265200</name>
</gene>
<dbReference type="GO" id="GO:0003723">
    <property type="term" value="F:RNA binding"/>
    <property type="evidence" value="ECO:0007669"/>
    <property type="project" value="TreeGrafter"/>
</dbReference>
<comment type="similarity">
    <text evidence="1">Belongs to the AAA ATPase family.</text>
</comment>